<dbReference type="EMBL" id="BPLR01014609">
    <property type="protein sequence ID" value="GIY69909.1"/>
    <property type="molecule type" value="Genomic_DNA"/>
</dbReference>
<dbReference type="Proteomes" id="UP001054945">
    <property type="component" value="Unassembled WGS sequence"/>
</dbReference>
<accession>A0AAV4VIW4</accession>
<name>A0AAV4VIW4_CAEEX</name>
<evidence type="ECO:0000313" key="2">
    <source>
        <dbReference type="Proteomes" id="UP001054945"/>
    </source>
</evidence>
<protein>
    <submittedName>
        <fullName evidence="1">Uncharacterized protein</fullName>
    </submittedName>
</protein>
<keyword evidence="2" id="KW-1185">Reference proteome</keyword>
<gene>
    <name evidence="1" type="ORF">CEXT_742931</name>
</gene>
<dbReference type="AlphaFoldDB" id="A0AAV4VIW4"/>
<organism evidence="1 2">
    <name type="scientific">Caerostris extrusa</name>
    <name type="common">Bark spider</name>
    <name type="synonym">Caerostris bankana</name>
    <dbReference type="NCBI Taxonomy" id="172846"/>
    <lineage>
        <taxon>Eukaryota</taxon>
        <taxon>Metazoa</taxon>
        <taxon>Ecdysozoa</taxon>
        <taxon>Arthropoda</taxon>
        <taxon>Chelicerata</taxon>
        <taxon>Arachnida</taxon>
        <taxon>Araneae</taxon>
        <taxon>Araneomorphae</taxon>
        <taxon>Entelegynae</taxon>
        <taxon>Araneoidea</taxon>
        <taxon>Araneidae</taxon>
        <taxon>Caerostris</taxon>
    </lineage>
</organism>
<evidence type="ECO:0000313" key="1">
    <source>
        <dbReference type="EMBL" id="GIY69909.1"/>
    </source>
</evidence>
<sequence length="80" mass="9409">MRFKPLLWMLKTKPQAKTPDSVGIEFEYDSETAVILSLSITDVVQTTVIDAGGRTSRKRPKKRRYRIRYDRENSCHDEYD</sequence>
<reference evidence="1 2" key="1">
    <citation type="submission" date="2021-06" db="EMBL/GenBank/DDBJ databases">
        <title>Caerostris extrusa draft genome.</title>
        <authorList>
            <person name="Kono N."/>
            <person name="Arakawa K."/>
        </authorList>
    </citation>
    <scope>NUCLEOTIDE SEQUENCE [LARGE SCALE GENOMIC DNA]</scope>
</reference>
<proteinExistence type="predicted"/>
<comment type="caution">
    <text evidence="1">The sequence shown here is derived from an EMBL/GenBank/DDBJ whole genome shotgun (WGS) entry which is preliminary data.</text>
</comment>